<organism evidence="5 6">
    <name type="scientific">Novosphingobium chloroacetimidivorans</name>
    <dbReference type="NCBI Taxonomy" id="1428314"/>
    <lineage>
        <taxon>Bacteria</taxon>
        <taxon>Pseudomonadati</taxon>
        <taxon>Pseudomonadota</taxon>
        <taxon>Alphaproteobacteria</taxon>
        <taxon>Sphingomonadales</taxon>
        <taxon>Sphingomonadaceae</taxon>
        <taxon>Novosphingobium</taxon>
    </lineage>
</organism>
<feature type="domain" description="Cyclic nucleotide-binding" evidence="4">
    <location>
        <begin position="34"/>
        <end position="134"/>
    </location>
</feature>
<dbReference type="PRINTS" id="PR00469">
    <property type="entry name" value="PNDRDTASEII"/>
</dbReference>
<evidence type="ECO:0000256" key="3">
    <source>
        <dbReference type="ARBA" id="ARBA00023002"/>
    </source>
</evidence>
<dbReference type="PRINTS" id="PR00368">
    <property type="entry name" value="FADPNR"/>
</dbReference>
<dbReference type="InterPro" id="IPR018490">
    <property type="entry name" value="cNMP-bd_dom_sf"/>
</dbReference>
<dbReference type="InterPro" id="IPR023753">
    <property type="entry name" value="FAD/NAD-binding_dom"/>
</dbReference>
<dbReference type="Proteomes" id="UP000555448">
    <property type="component" value="Unassembled WGS sequence"/>
</dbReference>
<sequence>MSTIDTRRHQMFPVLDPHQIETAKRFASGPPQCFPAEEEVYAIGEVDAPAWLVLAGTIDVVRRDGLNHEAAITTHGAGQLTGEVNQLSGRPSIAGGRAGSEGCTAMPFDAAHLRALMIGSADVGEVIMRALILRRVALIEDGGAGTILIGTPGSPEVVRIQGFLTRSGYPNLVLDASADAEGHALVERIGVLPHELPLLVCPNGTILRRPSEAEVAACLGMLPEIAPDKVYDVAIVGAGPAGLAASVYAASEGLSVLVVEERAMGGQAGASARIENYLGFPTGISGQALAGRAYNQALKFGVEMAIPLGAVQLACANRGAGDPIPLELAEDRKVQARTLVIASGARYRRPDVPGLEQFEGNGISYWASPIEAKLCANEKVALVGGGNSAGQAVVFLAAHVAELHLIVRRPLEATMSHYLVERIAALPNVTMHVGSEIAELEGDRESGLTAAVFRDRKTGETSRCELRHMFLFIGADPNAAWLQGCVETDAKGFVITGEGGGLPLETSQPGVFAIGDVRAGSTKRVAAAVGEGAAVVAQIHAKLAEA</sequence>
<dbReference type="InterPro" id="IPR036188">
    <property type="entry name" value="FAD/NAD-bd_sf"/>
</dbReference>
<keyword evidence="3 5" id="KW-0560">Oxidoreductase</keyword>
<dbReference type="Gene3D" id="3.50.50.60">
    <property type="entry name" value="FAD/NAD(P)-binding domain"/>
    <property type="match status" value="2"/>
</dbReference>
<dbReference type="SUPFAM" id="SSF51905">
    <property type="entry name" value="FAD/NAD(P)-binding domain"/>
    <property type="match status" value="1"/>
</dbReference>
<dbReference type="PROSITE" id="PS50042">
    <property type="entry name" value="CNMP_BINDING_3"/>
    <property type="match status" value="1"/>
</dbReference>
<protein>
    <recommendedName>
        <fullName evidence="1">Thioredoxin reductase</fullName>
    </recommendedName>
</protein>
<dbReference type="GO" id="GO:0016491">
    <property type="term" value="F:oxidoreductase activity"/>
    <property type="evidence" value="ECO:0007669"/>
    <property type="project" value="UniProtKB-KW"/>
</dbReference>
<dbReference type="PANTHER" id="PTHR48105">
    <property type="entry name" value="THIOREDOXIN REDUCTASE 1-RELATED-RELATED"/>
    <property type="match status" value="1"/>
</dbReference>
<reference evidence="5 6" key="1">
    <citation type="submission" date="2020-08" db="EMBL/GenBank/DDBJ databases">
        <title>Functional genomics of gut bacteria from endangered species of beetles.</title>
        <authorList>
            <person name="Carlos-Shanley C."/>
        </authorList>
    </citation>
    <scope>NUCLEOTIDE SEQUENCE [LARGE SCALE GENOMIC DNA]</scope>
    <source>
        <strain evidence="5 6">S00245</strain>
    </source>
</reference>
<evidence type="ECO:0000313" key="5">
    <source>
        <dbReference type="EMBL" id="MBB4860513.1"/>
    </source>
</evidence>
<comment type="caution">
    <text evidence="5">The sequence shown here is derived from an EMBL/GenBank/DDBJ whole genome shotgun (WGS) entry which is preliminary data.</text>
</comment>
<name>A0A7W7NXC1_9SPHN</name>
<keyword evidence="2" id="KW-0285">Flavoprotein</keyword>
<dbReference type="Gene3D" id="2.60.120.10">
    <property type="entry name" value="Jelly Rolls"/>
    <property type="match status" value="1"/>
</dbReference>
<evidence type="ECO:0000256" key="1">
    <source>
        <dbReference type="ARBA" id="ARBA00018719"/>
    </source>
</evidence>
<dbReference type="EMBL" id="JACHLR010000023">
    <property type="protein sequence ID" value="MBB4860513.1"/>
    <property type="molecule type" value="Genomic_DNA"/>
</dbReference>
<gene>
    <name evidence="5" type="ORF">HNO88_003857</name>
</gene>
<keyword evidence="6" id="KW-1185">Reference proteome</keyword>
<dbReference type="InterPro" id="IPR014710">
    <property type="entry name" value="RmlC-like_jellyroll"/>
</dbReference>
<evidence type="ECO:0000313" key="6">
    <source>
        <dbReference type="Proteomes" id="UP000555448"/>
    </source>
</evidence>
<proteinExistence type="predicted"/>
<dbReference type="SUPFAM" id="SSF51206">
    <property type="entry name" value="cAMP-binding domain-like"/>
    <property type="match status" value="1"/>
</dbReference>
<dbReference type="CDD" id="cd00038">
    <property type="entry name" value="CAP_ED"/>
    <property type="match status" value="1"/>
</dbReference>
<accession>A0A7W7NXC1</accession>
<dbReference type="RefSeq" id="WP_184249410.1">
    <property type="nucleotide sequence ID" value="NZ_JACHLR010000023.1"/>
</dbReference>
<evidence type="ECO:0000259" key="4">
    <source>
        <dbReference type="PROSITE" id="PS50042"/>
    </source>
</evidence>
<dbReference type="Pfam" id="PF07992">
    <property type="entry name" value="Pyr_redox_2"/>
    <property type="match status" value="1"/>
</dbReference>
<dbReference type="InterPro" id="IPR000595">
    <property type="entry name" value="cNMP-bd_dom"/>
</dbReference>
<dbReference type="InterPro" id="IPR050097">
    <property type="entry name" value="Ferredoxin-NADP_redctase_2"/>
</dbReference>
<evidence type="ECO:0000256" key="2">
    <source>
        <dbReference type="ARBA" id="ARBA00022630"/>
    </source>
</evidence>
<dbReference type="AlphaFoldDB" id="A0A7W7NXC1"/>